<sequence>MSESISSISEEVCPVVHGNAPAGLGDCPVSARAAAFDPFQDVYMENPAEYVRWAREQEPVFYSPRLGYWVVTRYQTIKNIFRDNLTFSPSIVLERMSPTSDEAMDVLKSYGYAMNRTLVNEDEPAHMARRRVLMEPFTPDHLKGHEPMVRQLVRQAVDQFVNEGRADLVDQLLWEVPFLVALHFLGIDEDDREKMRKYSIAHTVNAFGRPSPEEQVSVAHTVGEFWQFAGKVLEKMRQTPDGPGWMRYSIRKQKEYPDVVTDSYLHSMMVAIIVAAHETTAFSATNAVKLLLQHPTAWRDICQDPGLISPAVEECLRHSGAVASWRRMATKDVVLDGVQIPAGSKLMMVVASANHDAGHFTDPDFFDIRRENSSDHLTFGFGSHQCLGKNIGRMEMQIMLEELSKRLPHMRLAQQTFSYVPNISFRAPEHLWVQWDPSQSPERSNPGLLKAATPVRIGAPLARDMVRTLRVESVKLVADQVILLRLVSPDGLPLPRWTPGAHIDVECGSPELSRQYSLCGDLNDTHAWEIAVLRDPQSRGGSAWIHAHVRPGVTLRVRGPRSHFRMEEGTGGVMFIAGGIGITPVMAMAQRAQALGLDYQIHYSGRSRAAMAFLDPLQQRHGNRLHVYPSAEEQRNDLGRLLARPDAQVRIYACGPTRMLDAVQQVCQPWPEDALRMEHFSSTGAKLDPGKERSFEVTLKSSGLLLRVPADQTVLAVLRASNIDVQSDCEEGLCGSCEVGVLEGDIDHRDVVLTRAERHENKRMMVCCSRACSDQIVLDL</sequence>
<dbReference type="Gene3D" id="3.10.20.30">
    <property type="match status" value="1"/>
</dbReference>
<dbReference type="Pfam" id="PF00067">
    <property type="entry name" value="p450"/>
    <property type="match status" value="1"/>
</dbReference>
<keyword evidence="5" id="KW-1185">Reference proteome</keyword>
<name>A0ABZ3GDP1_ACHDE</name>
<dbReference type="InterPro" id="IPR017938">
    <property type="entry name" value="Riboflavin_synthase-like_b-brl"/>
</dbReference>
<proteinExistence type="inferred from homology"/>
<dbReference type="Gene3D" id="3.40.50.80">
    <property type="entry name" value="Nucleotide-binding domain of ferredoxin-NADP reductase (FNR) module"/>
    <property type="match status" value="1"/>
</dbReference>
<dbReference type="CDD" id="cd00207">
    <property type="entry name" value="fer2"/>
    <property type="match status" value="1"/>
</dbReference>
<dbReference type="PROSITE" id="PS00086">
    <property type="entry name" value="CYTOCHROME_P450"/>
    <property type="match status" value="1"/>
</dbReference>
<dbReference type="Pfam" id="PF00175">
    <property type="entry name" value="NAD_binding_1"/>
    <property type="match status" value="1"/>
</dbReference>
<dbReference type="Gene3D" id="1.10.630.10">
    <property type="entry name" value="Cytochrome P450"/>
    <property type="match status" value="1"/>
</dbReference>
<evidence type="ECO:0000313" key="4">
    <source>
        <dbReference type="EMBL" id="XAN18743.1"/>
    </source>
</evidence>
<dbReference type="SUPFAM" id="SSF54292">
    <property type="entry name" value="2Fe-2S ferredoxin-like"/>
    <property type="match status" value="1"/>
</dbReference>
<evidence type="ECO:0000256" key="1">
    <source>
        <dbReference type="ARBA" id="ARBA00010617"/>
    </source>
</evidence>
<dbReference type="PROSITE" id="PS00197">
    <property type="entry name" value="2FE2S_FER_1"/>
    <property type="match status" value="1"/>
</dbReference>
<accession>A0ABZ3GDP1</accession>
<dbReference type="Gene3D" id="2.40.30.10">
    <property type="entry name" value="Translation factors"/>
    <property type="match status" value="1"/>
</dbReference>
<dbReference type="InterPro" id="IPR036396">
    <property type="entry name" value="Cyt_P450_sf"/>
</dbReference>
<dbReference type="EMBL" id="CP154792">
    <property type="protein sequence ID" value="XAN18743.1"/>
    <property type="molecule type" value="Genomic_DNA"/>
</dbReference>
<dbReference type="SUPFAM" id="SSF52343">
    <property type="entry name" value="Ferredoxin reductase-like, C-terminal NADP-linked domain"/>
    <property type="match status" value="1"/>
</dbReference>
<gene>
    <name evidence="4" type="ORF">AAIK43_12040</name>
</gene>
<dbReference type="InterPro" id="IPR001128">
    <property type="entry name" value="Cyt_P450"/>
</dbReference>
<dbReference type="CDD" id="cd11078">
    <property type="entry name" value="CYP130-like"/>
    <property type="match status" value="1"/>
</dbReference>
<organism evidence="4 5">
    <name type="scientific">Achromobacter denitrificans</name>
    <name type="common">Alcaligenes denitrificans</name>
    <dbReference type="NCBI Taxonomy" id="32002"/>
    <lineage>
        <taxon>Bacteria</taxon>
        <taxon>Pseudomonadati</taxon>
        <taxon>Pseudomonadota</taxon>
        <taxon>Betaproteobacteria</taxon>
        <taxon>Burkholderiales</taxon>
        <taxon>Alcaligenaceae</taxon>
        <taxon>Achromobacter</taxon>
    </lineage>
</organism>
<dbReference type="PANTHER" id="PTHR46696:SF1">
    <property type="entry name" value="CYTOCHROME P450 YJIB-RELATED"/>
    <property type="match status" value="1"/>
</dbReference>
<dbReference type="PROSITE" id="PS51384">
    <property type="entry name" value="FAD_FR"/>
    <property type="match status" value="1"/>
</dbReference>
<dbReference type="InterPro" id="IPR017972">
    <property type="entry name" value="Cyt_P450_CS"/>
</dbReference>
<evidence type="ECO:0000313" key="5">
    <source>
        <dbReference type="Proteomes" id="UP001446337"/>
    </source>
</evidence>
<dbReference type="SUPFAM" id="SSF63380">
    <property type="entry name" value="Riboflavin synthase domain-like"/>
    <property type="match status" value="1"/>
</dbReference>
<evidence type="ECO:0000259" key="2">
    <source>
        <dbReference type="PROSITE" id="PS51085"/>
    </source>
</evidence>
<feature type="domain" description="FAD-binding FR-type" evidence="3">
    <location>
        <begin position="464"/>
        <end position="567"/>
    </location>
</feature>
<dbReference type="InterPro" id="IPR002397">
    <property type="entry name" value="Cyt_P450_B"/>
</dbReference>
<dbReference type="InterPro" id="IPR017927">
    <property type="entry name" value="FAD-bd_FR_type"/>
</dbReference>
<dbReference type="CDD" id="cd06185">
    <property type="entry name" value="PDR_like"/>
    <property type="match status" value="1"/>
</dbReference>
<reference evidence="4 5" key="1">
    <citation type="submission" date="2024-05" db="EMBL/GenBank/DDBJ databases">
        <title>Achromobacter denitrificans. BP1, complete genome.</title>
        <authorList>
            <person name="Zhang B."/>
        </authorList>
    </citation>
    <scope>NUCLEOTIDE SEQUENCE [LARGE SCALE GENOMIC DNA]</scope>
    <source>
        <strain evidence="4 5">BP1</strain>
    </source>
</reference>
<dbReference type="InterPro" id="IPR012675">
    <property type="entry name" value="Beta-grasp_dom_sf"/>
</dbReference>
<protein>
    <submittedName>
        <fullName evidence="4">Cytochrome P450/oxidoreductase</fullName>
    </submittedName>
</protein>
<dbReference type="InterPro" id="IPR039261">
    <property type="entry name" value="FNR_nucleotide-bd"/>
</dbReference>
<dbReference type="PROSITE" id="PS51085">
    <property type="entry name" value="2FE2S_FER_2"/>
    <property type="match status" value="1"/>
</dbReference>
<dbReference type="SUPFAM" id="SSF48264">
    <property type="entry name" value="Cytochrome P450"/>
    <property type="match status" value="1"/>
</dbReference>
<evidence type="ECO:0000259" key="3">
    <source>
        <dbReference type="PROSITE" id="PS51384"/>
    </source>
</evidence>
<dbReference type="InterPro" id="IPR001041">
    <property type="entry name" value="2Fe-2S_ferredoxin-type"/>
</dbReference>
<dbReference type="Pfam" id="PF00111">
    <property type="entry name" value="Fer2"/>
    <property type="match status" value="1"/>
</dbReference>
<dbReference type="InterPro" id="IPR036010">
    <property type="entry name" value="2Fe-2S_ferredoxin-like_sf"/>
</dbReference>
<dbReference type="RefSeq" id="WP_123787465.1">
    <property type="nucleotide sequence ID" value="NZ_CP154792.1"/>
</dbReference>
<feature type="domain" description="2Fe-2S ferredoxin-type" evidence="2">
    <location>
        <begin position="695"/>
        <end position="780"/>
    </location>
</feature>
<dbReference type="InterPro" id="IPR001433">
    <property type="entry name" value="OxRdtase_FAD/NAD-bd"/>
</dbReference>
<dbReference type="PRINTS" id="PR00359">
    <property type="entry name" value="BP450"/>
</dbReference>
<dbReference type="PANTHER" id="PTHR46696">
    <property type="entry name" value="P450, PUTATIVE (EUROFUNG)-RELATED"/>
    <property type="match status" value="1"/>
</dbReference>
<dbReference type="Proteomes" id="UP001446337">
    <property type="component" value="Chromosome"/>
</dbReference>
<comment type="similarity">
    <text evidence="1">Belongs to the cytochrome P450 family.</text>
</comment>
<dbReference type="InterPro" id="IPR006058">
    <property type="entry name" value="2Fe2S_fd_BS"/>
</dbReference>